<dbReference type="GO" id="GO:0015074">
    <property type="term" value="P:DNA integration"/>
    <property type="evidence" value="ECO:0007669"/>
    <property type="project" value="InterPro"/>
</dbReference>
<feature type="compositionally biased region" description="Low complexity" evidence="7">
    <location>
        <begin position="264"/>
        <end position="275"/>
    </location>
</feature>
<dbReference type="Pfam" id="PF17917">
    <property type="entry name" value="RT_RNaseH"/>
    <property type="match status" value="1"/>
</dbReference>
<dbReference type="InterPro" id="IPR012337">
    <property type="entry name" value="RNaseH-like_sf"/>
</dbReference>
<dbReference type="PANTHER" id="PTHR37984">
    <property type="entry name" value="PROTEIN CBG26694"/>
    <property type="match status" value="1"/>
</dbReference>
<dbReference type="Proteomes" id="UP000198211">
    <property type="component" value="Unassembled WGS sequence"/>
</dbReference>
<dbReference type="GO" id="GO:0003964">
    <property type="term" value="F:RNA-directed DNA polymerase activity"/>
    <property type="evidence" value="ECO:0007669"/>
    <property type="project" value="UniProtKB-KW"/>
</dbReference>
<evidence type="ECO:0000256" key="4">
    <source>
        <dbReference type="ARBA" id="ARBA00022759"/>
    </source>
</evidence>
<feature type="region of interest" description="Disordered" evidence="7">
    <location>
        <begin position="215"/>
        <end position="276"/>
    </location>
</feature>
<dbReference type="OrthoDB" id="118613at2759"/>
<dbReference type="GO" id="GO:0003676">
    <property type="term" value="F:nucleic acid binding"/>
    <property type="evidence" value="ECO:0007669"/>
    <property type="project" value="InterPro"/>
</dbReference>
<dbReference type="GO" id="GO:0004519">
    <property type="term" value="F:endonuclease activity"/>
    <property type="evidence" value="ECO:0007669"/>
    <property type="project" value="UniProtKB-KW"/>
</dbReference>
<keyword evidence="2" id="KW-0548">Nucleotidyltransferase</keyword>
<dbReference type="Gene3D" id="3.30.420.10">
    <property type="entry name" value="Ribonuclease H-like superfamily/Ribonuclease H"/>
    <property type="match status" value="1"/>
</dbReference>
<evidence type="ECO:0000256" key="6">
    <source>
        <dbReference type="ARBA" id="ARBA00022918"/>
    </source>
</evidence>
<dbReference type="Gene3D" id="3.30.70.270">
    <property type="match status" value="1"/>
</dbReference>
<evidence type="ECO:0000256" key="7">
    <source>
        <dbReference type="SAM" id="MobiDB-lite"/>
    </source>
</evidence>
<keyword evidence="1" id="KW-0808">Transferase</keyword>
<dbReference type="SUPFAM" id="SSF56672">
    <property type="entry name" value="DNA/RNA polymerases"/>
    <property type="match status" value="1"/>
</dbReference>
<keyword evidence="5" id="KW-0378">Hydrolase</keyword>
<dbReference type="PANTHER" id="PTHR37984:SF15">
    <property type="entry name" value="INTEGRASE CATALYTIC DOMAIN-CONTAINING PROTEIN"/>
    <property type="match status" value="1"/>
</dbReference>
<dbReference type="Gene3D" id="3.10.10.10">
    <property type="entry name" value="HIV Type 1 Reverse Transcriptase, subunit A, domain 1"/>
    <property type="match status" value="1"/>
</dbReference>
<dbReference type="PROSITE" id="PS50994">
    <property type="entry name" value="INTEGRASE"/>
    <property type="match status" value="1"/>
</dbReference>
<dbReference type="InterPro" id="IPR041373">
    <property type="entry name" value="RT_RNaseH"/>
</dbReference>
<organism evidence="9 10">
    <name type="scientific">Phytophthora megakarya</name>
    <dbReference type="NCBI Taxonomy" id="4795"/>
    <lineage>
        <taxon>Eukaryota</taxon>
        <taxon>Sar</taxon>
        <taxon>Stramenopiles</taxon>
        <taxon>Oomycota</taxon>
        <taxon>Peronosporomycetes</taxon>
        <taxon>Peronosporales</taxon>
        <taxon>Peronosporaceae</taxon>
        <taxon>Phytophthora</taxon>
    </lineage>
</organism>
<name>A0A225W8R8_9STRA</name>
<feature type="domain" description="Integrase catalytic" evidence="8">
    <location>
        <begin position="824"/>
        <end position="992"/>
    </location>
</feature>
<dbReference type="InterPro" id="IPR043128">
    <property type="entry name" value="Rev_trsase/Diguanyl_cyclase"/>
</dbReference>
<dbReference type="InterPro" id="IPR043502">
    <property type="entry name" value="DNA/RNA_pol_sf"/>
</dbReference>
<reference evidence="10" key="1">
    <citation type="submission" date="2017-03" db="EMBL/GenBank/DDBJ databases">
        <title>Phytopthora megakarya and P. palmivora, two closely related causual agents of cacao black pod achieved similar genome size and gene model numbers by different mechanisms.</title>
        <authorList>
            <person name="Ali S."/>
            <person name="Shao J."/>
            <person name="Larry D.J."/>
            <person name="Kronmiller B."/>
            <person name="Shen D."/>
            <person name="Strem M.D."/>
            <person name="Melnick R.L."/>
            <person name="Guiltinan M.J."/>
            <person name="Tyler B.M."/>
            <person name="Meinhardt L.W."/>
            <person name="Bailey B.A."/>
        </authorList>
    </citation>
    <scope>NUCLEOTIDE SEQUENCE [LARGE SCALE GENOMIC DNA]</scope>
    <source>
        <strain evidence="10">zdho120</strain>
    </source>
</reference>
<dbReference type="InterPro" id="IPR036397">
    <property type="entry name" value="RNaseH_sf"/>
</dbReference>
<dbReference type="SUPFAM" id="SSF53098">
    <property type="entry name" value="Ribonuclease H-like"/>
    <property type="match status" value="1"/>
</dbReference>
<keyword evidence="10" id="KW-1185">Reference proteome</keyword>
<keyword evidence="4" id="KW-0255">Endonuclease</keyword>
<protein>
    <recommendedName>
        <fullName evidence="8">Integrase catalytic domain-containing protein</fullName>
    </recommendedName>
</protein>
<gene>
    <name evidence="9" type="ORF">PHMEG_00012437</name>
</gene>
<evidence type="ECO:0000256" key="2">
    <source>
        <dbReference type="ARBA" id="ARBA00022695"/>
    </source>
</evidence>
<evidence type="ECO:0000256" key="1">
    <source>
        <dbReference type="ARBA" id="ARBA00022679"/>
    </source>
</evidence>
<proteinExistence type="predicted"/>
<accession>A0A225W8R8</accession>
<keyword evidence="6" id="KW-0695">RNA-directed DNA polymerase</keyword>
<evidence type="ECO:0000256" key="3">
    <source>
        <dbReference type="ARBA" id="ARBA00022722"/>
    </source>
</evidence>
<evidence type="ECO:0000259" key="8">
    <source>
        <dbReference type="PROSITE" id="PS50994"/>
    </source>
</evidence>
<dbReference type="InterPro" id="IPR001584">
    <property type="entry name" value="Integrase_cat-core"/>
</dbReference>
<dbReference type="GO" id="GO:0016787">
    <property type="term" value="F:hydrolase activity"/>
    <property type="evidence" value="ECO:0007669"/>
    <property type="project" value="UniProtKB-KW"/>
</dbReference>
<dbReference type="EMBL" id="NBNE01001408">
    <property type="protein sequence ID" value="OWZ14126.1"/>
    <property type="molecule type" value="Genomic_DNA"/>
</dbReference>
<feature type="region of interest" description="Disordered" evidence="7">
    <location>
        <begin position="383"/>
        <end position="405"/>
    </location>
</feature>
<feature type="compositionally biased region" description="Low complexity" evidence="7">
    <location>
        <begin position="226"/>
        <end position="239"/>
    </location>
</feature>
<comment type="caution">
    <text evidence="9">The sequence shown here is derived from an EMBL/GenBank/DDBJ whole genome shotgun (WGS) entry which is preliminary data.</text>
</comment>
<sequence>MDSGPTVPQPIFEVVRPPKLVSWDHASLVSWYREWNHYVTKIRHRCTVIGESFERVVATVKGAIQPEVLDIISTYILQRPLEVITDNEVLQLIHTRSQTLVNEFVPDVTSLVRQSLHMNLQTDDCDARIFRYFQDFTNIVEENGLQGLIGKTDPSLHGYRDRMKARCRLLIDNLQPLVLKEQIQRLVELERRDCKTDDVALFNLILEHAKAQQRFHRMSKETGAARGSQRQSSSGQKQSTLVAKNVKGGGQPDGKSGGDRNKATPKPTKSSQPPSDGCLVCHGSHWMRECPTATAEQREQALARYRAAKYVTCVVMTSDEEELQLGKDTLGDLGINVDDMLAQLAHGADFVDDSDDFEVGDNSQELPAPEDVQVNLDRLTSESSHSAYNYKTEPFPKDASSGTRWASPVVPVRKPGSKSEFRLTIDYRAVNRATVLLAGTMPNPAAVMDKVNGAVALAKFDMKNGFWQLPLAEESQEVLSFMTDEGQMQRVLDDLTPDNAQVWIDDVLLYAKTMDTFVDVLRRFFLLLHRHNLKLNAKKSSLFQRQVVWYGRVISAELQYFIYKLDVEKKKVGRRNRNALNVEISWMEDISLVEDELCVFCDASLSGYSIVVTMVHTWDVTRPVEDQDHSQVICKGLNWPIIEKEAFPIIKACTELEYLLLRHKGFRLYCDHANLIHLSSPSMDVKQHVHDRLQRWSLRLLGLHYTIEHLSGEKNLWADMVSRWQPQSILHDEFVFPTLSDIVDSQMVSRGAPTSLPVLEEDGVLVVDHKPWIPTGAKDLLARIMVVAHCGSQGHRGEAAMENLLGDRFFVVQLHKKVSQFMKRPYGPTFTATTRNEALHWDFIYLGDSMGEMQYVLVLKDSLTHYCELFPCSTPTANVAAEGLIDWYKRYGCPFRLFSDQGVHFRNHTVDYLCARLKIERTFSPVYTPWLNDTVERFNRDLLQVLRALLIDYGLDFHEWPYLLPVVQANINHTNMRSLAGHSPAELFTGLESPSPLDMIEVVDIKEKKRLADMQRNTGSVCNFDVGDYVLWSRIDERLPNNKLLEQWLGPFRIIEAQPHAFNIQHLVTNKVYEVHGTRLKYYADADLNMDAEMRELVTSQGIVLDVAAIVDHRYNEDLHRWELRVQWVGLQPIQLGRAHHGAQGCSPTRGLIHRVNQR</sequence>
<dbReference type="CDD" id="cd01647">
    <property type="entry name" value="RT_LTR"/>
    <property type="match status" value="1"/>
</dbReference>
<dbReference type="AlphaFoldDB" id="A0A225W8R8"/>
<evidence type="ECO:0000256" key="5">
    <source>
        <dbReference type="ARBA" id="ARBA00022801"/>
    </source>
</evidence>
<keyword evidence="3" id="KW-0540">Nuclease</keyword>
<evidence type="ECO:0000313" key="10">
    <source>
        <dbReference type="Proteomes" id="UP000198211"/>
    </source>
</evidence>
<dbReference type="InterPro" id="IPR050951">
    <property type="entry name" value="Retrovirus_Pol_polyprotein"/>
</dbReference>
<evidence type="ECO:0000313" key="9">
    <source>
        <dbReference type="EMBL" id="OWZ14126.1"/>
    </source>
</evidence>